<evidence type="ECO:0000313" key="7">
    <source>
        <dbReference type="EMBL" id="KAL3630710.1"/>
    </source>
</evidence>
<gene>
    <name evidence="7" type="ORF">CASFOL_023694</name>
</gene>
<evidence type="ECO:0000256" key="6">
    <source>
        <dbReference type="ARBA" id="ARBA00023242"/>
    </source>
</evidence>
<dbReference type="AlphaFoldDB" id="A0ABD3CL96"/>
<proteinExistence type="inferred from homology"/>
<evidence type="ECO:0000256" key="2">
    <source>
        <dbReference type="ARBA" id="ARBA00004496"/>
    </source>
</evidence>
<keyword evidence="5" id="KW-0819">tRNA processing</keyword>
<keyword evidence="6" id="KW-0539">Nucleus</keyword>
<dbReference type="GO" id="GO:0008033">
    <property type="term" value="P:tRNA processing"/>
    <property type="evidence" value="ECO:0007669"/>
    <property type="project" value="UniProtKB-KW"/>
</dbReference>
<dbReference type="PANTHER" id="PTHR31283:SF5">
    <property type="entry name" value="EKC_KEOPS COMPLEX SUBUNIT LAGE3"/>
    <property type="match status" value="1"/>
</dbReference>
<evidence type="ECO:0000313" key="8">
    <source>
        <dbReference type="Proteomes" id="UP001632038"/>
    </source>
</evidence>
<keyword evidence="4" id="KW-0963">Cytoplasm</keyword>
<dbReference type="GO" id="GO:0005634">
    <property type="term" value="C:nucleus"/>
    <property type="evidence" value="ECO:0007669"/>
    <property type="project" value="UniProtKB-SubCell"/>
</dbReference>
<dbReference type="InterPro" id="IPR015419">
    <property type="entry name" value="CTAG/Pcc1"/>
</dbReference>
<evidence type="ECO:0000256" key="5">
    <source>
        <dbReference type="ARBA" id="ARBA00022694"/>
    </source>
</evidence>
<dbReference type="Gene3D" id="3.30.310.50">
    <property type="entry name" value="Alpha-D-phosphohexomutase, C-terminal domain"/>
    <property type="match status" value="1"/>
</dbReference>
<reference evidence="8" key="1">
    <citation type="journal article" date="2024" name="IScience">
        <title>Strigolactones Initiate the Formation of Haustorium-like Structures in Castilleja.</title>
        <authorList>
            <person name="Buerger M."/>
            <person name="Peterson D."/>
            <person name="Chory J."/>
        </authorList>
    </citation>
    <scope>NUCLEOTIDE SEQUENCE [LARGE SCALE GENOMIC DNA]</scope>
</reference>
<comment type="subcellular location">
    <subcellularLocation>
        <location evidence="2">Cytoplasm</location>
    </subcellularLocation>
    <subcellularLocation>
        <location evidence="1">Nucleus</location>
    </subcellularLocation>
</comment>
<evidence type="ECO:0000256" key="4">
    <source>
        <dbReference type="ARBA" id="ARBA00022490"/>
    </source>
</evidence>
<sequence length="100" mass="11258">METLAADVTTEAPTKWDFSCNLEVDYESDEIASIVYATLAVDKELQPNKVKRQMFVSNGKLYVHFEAVEARFLRASYSAFVDVLTLATKTIEEFGQGIKL</sequence>
<keyword evidence="8" id="KW-1185">Reference proteome</keyword>
<organism evidence="7 8">
    <name type="scientific">Castilleja foliolosa</name>
    <dbReference type="NCBI Taxonomy" id="1961234"/>
    <lineage>
        <taxon>Eukaryota</taxon>
        <taxon>Viridiplantae</taxon>
        <taxon>Streptophyta</taxon>
        <taxon>Embryophyta</taxon>
        <taxon>Tracheophyta</taxon>
        <taxon>Spermatophyta</taxon>
        <taxon>Magnoliopsida</taxon>
        <taxon>eudicotyledons</taxon>
        <taxon>Gunneridae</taxon>
        <taxon>Pentapetalae</taxon>
        <taxon>asterids</taxon>
        <taxon>lamiids</taxon>
        <taxon>Lamiales</taxon>
        <taxon>Orobanchaceae</taxon>
        <taxon>Pedicularideae</taxon>
        <taxon>Castillejinae</taxon>
        <taxon>Castilleja</taxon>
    </lineage>
</organism>
<comment type="caution">
    <text evidence="7">The sequence shown here is derived from an EMBL/GenBank/DDBJ whole genome shotgun (WGS) entry which is preliminary data.</text>
</comment>
<dbReference type="Proteomes" id="UP001632038">
    <property type="component" value="Unassembled WGS sequence"/>
</dbReference>
<dbReference type="GO" id="GO:0005737">
    <property type="term" value="C:cytoplasm"/>
    <property type="evidence" value="ECO:0007669"/>
    <property type="project" value="UniProtKB-SubCell"/>
</dbReference>
<evidence type="ECO:0000256" key="1">
    <source>
        <dbReference type="ARBA" id="ARBA00004123"/>
    </source>
</evidence>
<dbReference type="Pfam" id="PF09341">
    <property type="entry name" value="Pcc1"/>
    <property type="match status" value="1"/>
</dbReference>
<dbReference type="PANTHER" id="PTHR31283">
    <property type="entry name" value="EKC/KEOPS COMPLEX SUBUNIT PCC1 FAMILY MEMBER"/>
    <property type="match status" value="1"/>
</dbReference>
<protein>
    <submittedName>
        <fullName evidence="7">Uncharacterized protein</fullName>
    </submittedName>
</protein>
<comment type="similarity">
    <text evidence="3">Belongs to the CTAG/PCC1 family.</text>
</comment>
<name>A0ABD3CL96_9LAMI</name>
<dbReference type="EMBL" id="JAVIJP010000032">
    <property type="protein sequence ID" value="KAL3630710.1"/>
    <property type="molecule type" value="Genomic_DNA"/>
</dbReference>
<accession>A0ABD3CL96</accession>
<dbReference type="FunFam" id="3.30.310.50:FF:000005">
    <property type="entry name" value="L antigen family member 3"/>
    <property type="match status" value="1"/>
</dbReference>
<evidence type="ECO:0000256" key="3">
    <source>
        <dbReference type="ARBA" id="ARBA00007073"/>
    </source>
</evidence>